<dbReference type="EMBL" id="CP025989">
    <property type="protein sequence ID" value="AWD33333.1"/>
    <property type="molecule type" value="Genomic_DNA"/>
</dbReference>
<evidence type="ECO:0000256" key="1">
    <source>
        <dbReference type="ARBA" id="ARBA00008987"/>
    </source>
</evidence>
<dbReference type="InterPro" id="IPR036249">
    <property type="entry name" value="Thioredoxin-like_sf"/>
</dbReference>
<dbReference type="RefSeq" id="WP_108673348.1">
    <property type="nucleotide sequence ID" value="NZ_CP025989.1"/>
</dbReference>
<organism evidence="12 13">
    <name type="scientific">Candidatus Fokinia solitaria</name>
    <dbReference type="NCBI Taxonomy" id="1802984"/>
    <lineage>
        <taxon>Bacteria</taxon>
        <taxon>Pseudomonadati</taxon>
        <taxon>Pseudomonadota</taxon>
        <taxon>Alphaproteobacteria</taxon>
        <taxon>Rickettsiales</taxon>
        <taxon>Candidatus Midichloriaceae</taxon>
        <taxon>Candidatus Fokinia</taxon>
    </lineage>
</organism>
<comment type="similarity">
    <text evidence="1 8">Belongs to the thioredoxin family.</text>
</comment>
<dbReference type="PROSITE" id="PS51352">
    <property type="entry name" value="THIOREDOXIN_2"/>
    <property type="match status" value="1"/>
</dbReference>
<dbReference type="InterPro" id="IPR017937">
    <property type="entry name" value="Thioredoxin_CS"/>
</dbReference>
<comment type="function">
    <text evidence="6">Component of the thioredoxin-thioredoxin reductase system. Participates in various redox reactions through the reversible oxidation of its active center dithiol to a disulfide and catalyzes dithiol-disulfide exchange reactions.</text>
</comment>
<evidence type="ECO:0000256" key="2">
    <source>
        <dbReference type="ARBA" id="ARBA00022448"/>
    </source>
</evidence>
<keyword evidence="3" id="KW-0249">Electron transport</keyword>
<sequence length="111" mass="12268">MSHYVIDVTDKDFNASVVEVGGYVLVDFWAPWCGPCKALSPVLESLAKSYEGRVKVCKMNVDENTEIVASVGVRGIPMLVLYKDGKQIASQVGAATLEQLDVWIKSYIEQR</sequence>
<keyword evidence="5 10" id="KW-0676">Redox-active center</keyword>
<dbReference type="PANTHER" id="PTHR45663">
    <property type="entry name" value="GEO12009P1"/>
    <property type="match status" value="1"/>
</dbReference>
<dbReference type="FunFam" id="3.40.30.10:FF:000001">
    <property type="entry name" value="Thioredoxin"/>
    <property type="match status" value="1"/>
</dbReference>
<evidence type="ECO:0000256" key="4">
    <source>
        <dbReference type="ARBA" id="ARBA00023157"/>
    </source>
</evidence>
<dbReference type="GO" id="GO:0045454">
    <property type="term" value="P:cell redox homeostasis"/>
    <property type="evidence" value="ECO:0007669"/>
    <property type="project" value="TreeGrafter"/>
</dbReference>
<dbReference type="Proteomes" id="UP000244519">
    <property type="component" value="Chromosome"/>
</dbReference>
<dbReference type="InterPro" id="IPR013766">
    <property type="entry name" value="Thioredoxin_domain"/>
</dbReference>
<keyword evidence="4 10" id="KW-1015">Disulfide bond</keyword>
<dbReference type="PROSITE" id="PS00194">
    <property type="entry name" value="THIOREDOXIN_1"/>
    <property type="match status" value="1"/>
</dbReference>
<keyword evidence="2" id="KW-0813">Transport</keyword>
<dbReference type="PANTHER" id="PTHR45663:SF11">
    <property type="entry name" value="GEO12009P1"/>
    <property type="match status" value="1"/>
</dbReference>
<dbReference type="GO" id="GO:0015035">
    <property type="term" value="F:protein-disulfide reductase activity"/>
    <property type="evidence" value="ECO:0007669"/>
    <property type="project" value="UniProtKB-UniRule"/>
</dbReference>
<evidence type="ECO:0000259" key="11">
    <source>
        <dbReference type="PROSITE" id="PS51352"/>
    </source>
</evidence>
<feature type="active site" description="Nucleophile" evidence="9">
    <location>
        <position position="33"/>
    </location>
</feature>
<dbReference type="KEGG" id="fso:Fsol_00542"/>
<evidence type="ECO:0000256" key="8">
    <source>
        <dbReference type="PIRNR" id="PIRNR000077"/>
    </source>
</evidence>
<dbReference type="OrthoDB" id="9790390at2"/>
<evidence type="ECO:0000313" key="13">
    <source>
        <dbReference type="Proteomes" id="UP000244519"/>
    </source>
</evidence>
<feature type="site" description="Contributes to redox potential value" evidence="9">
    <location>
        <position position="35"/>
    </location>
</feature>
<dbReference type="Gene3D" id="3.40.30.10">
    <property type="entry name" value="Glutaredoxin"/>
    <property type="match status" value="1"/>
</dbReference>
<evidence type="ECO:0000256" key="6">
    <source>
        <dbReference type="ARBA" id="ARBA00025303"/>
    </source>
</evidence>
<dbReference type="SUPFAM" id="SSF52833">
    <property type="entry name" value="Thioredoxin-like"/>
    <property type="match status" value="1"/>
</dbReference>
<accession>A0A2U8BSN6</accession>
<dbReference type="NCBIfam" id="TIGR01068">
    <property type="entry name" value="thioredoxin"/>
    <property type="match status" value="1"/>
</dbReference>
<dbReference type="Pfam" id="PF00085">
    <property type="entry name" value="Thioredoxin"/>
    <property type="match status" value="1"/>
</dbReference>
<reference evidence="12 13" key="1">
    <citation type="journal article" date="2018" name="Genome Biol. Evol.">
        <title>The Genome Sequence of "Candidatus Fokinia solitaria": Insights on Reductive Evolution in Rickettsiales.</title>
        <authorList>
            <person name="Floriano A.M."/>
            <person name="Castelli M."/>
            <person name="Krenek S."/>
            <person name="Berendonk T.U."/>
            <person name="Bazzocchi C."/>
            <person name="Petroni G."/>
            <person name="Sassera D."/>
        </authorList>
    </citation>
    <scope>NUCLEOTIDE SEQUENCE [LARGE SCALE GENOMIC DNA]</scope>
    <source>
        <strain evidence="12">Rio ETE_ALG 3VII</strain>
    </source>
</reference>
<feature type="disulfide bond" description="Redox-active" evidence="10">
    <location>
        <begin position="33"/>
        <end position="36"/>
    </location>
</feature>
<evidence type="ECO:0000256" key="3">
    <source>
        <dbReference type="ARBA" id="ARBA00022982"/>
    </source>
</evidence>
<dbReference type="GO" id="GO:0005829">
    <property type="term" value="C:cytosol"/>
    <property type="evidence" value="ECO:0007669"/>
    <property type="project" value="TreeGrafter"/>
</dbReference>
<keyword evidence="13" id="KW-1185">Reference proteome</keyword>
<evidence type="ECO:0000256" key="9">
    <source>
        <dbReference type="PIRSR" id="PIRSR000077-1"/>
    </source>
</evidence>
<evidence type="ECO:0000256" key="5">
    <source>
        <dbReference type="ARBA" id="ARBA00023284"/>
    </source>
</evidence>
<dbReference type="CDD" id="cd02947">
    <property type="entry name" value="TRX_family"/>
    <property type="match status" value="1"/>
</dbReference>
<dbReference type="InterPro" id="IPR005746">
    <property type="entry name" value="Thioredoxin"/>
</dbReference>
<gene>
    <name evidence="12" type="ORF">Fsol_00542</name>
</gene>
<feature type="domain" description="Thioredoxin" evidence="11">
    <location>
        <begin position="1"/>
        <end position="109"/>
    </location>
</feature>
<evidence type="ECO:0000256" key="7">
    <source>
        <dbReference type="NCBIfam" id="TIGR01068"/>
    </source>
</evidence>
<feature type="site" description="Deprotonates C-terminal active site Cys" evidence="9">
    <location>
        <position position="27"/>
    </location>
</feature>
<name>A0A2U8BSN6_9RICK</name>
<proteinExistence type="inferred from homology"/>
<dbReference type="PRINTS" id="PR00421">
    <property type="entry name" value="THIOREDOXIN"/>
</dbReference>
<dbReference type="PIRSF" id="PIRSF000077">
    <property type="entry name" value="Thioredoxin"/>
    <property type="match status" value="1"/>
</dbReference>
<evidence type="ECO:0000313" key="12">
    <source>
        <dbReference type="EMBL" id="AWD33333.1"/>
    </source>
</evidence>
<dbReference type="AlphaFoldDB" id="A0A2U8BSN6"/>
<feature type="site" description="Contributes to redox potential value" evidence="9">
    <location>
        <position position="34"/>
    </location>
</feature>
<protein>
    <recommendedName>
        <fullName evidence="7 8">Thioredoxin</fullName>
    </recommendedName>
</protein>
<feature type="active site" description="Nucleophile" evidence="9">
    <location>
        <position position="36"/>
    </location>
</feature>
<evidence type="ECO:0000256" key="10">
    <source>
        <dbReference type="PIRSR" id="PIRSR000077-4"/>
    </source>
</evidence>